<dbReference type="Pfam" id="PF00561">
    <property type="entry name" value="Abhydrolase_1"/>
    <property type="match status" value="1"/>
</dbReference>
<evidence type="ECO:0000313" key="3">
    <source>
        <dbReference type="Proteomes" id="UP000233654"/>
    </source>
</evidence>
<accession>A0A2N3G4M2</accession>
<dbReference type="AlphaFoldDB" id="A0A2N3G4M2"/>
<dbReference type="GO" id="GO:0003824">
    <property type="term" value="F:catalytic activity"/>
    <property type="evidence" value="ECO:0007669"/>
    <property type="project" value="UniProtKB-ARBA"/>
</dbReference>
<evidence type="ECO:0000259" key="1">
    <source>
        <dbReference type="Pfam" id="PF00561"/>
    </source>
</evidence>
<gene>
    <name evidence="2" type="ORF">CVT63_07330</name>
</gene>
<feature type="domain" description="AB hydrolase-1" evidence="1">
    <location>
        <begin position="43"/>
        <end position="153"/>
    </location>
</feature>
<organism evidence="2 3">
    <name type="scientific">Candidatus Anoxymicrobium japonicum</name>
    <dbReference type="NCBI Taxonomy" id="2013648"/>
    <lineage>
        <taxon>Bacteria</taxon>
        <taxon>Bacillati</taxon>
        <taxon>Actinomycetota</taxon>
        <taxon>Candidatus Geothermincolia</taxon>
        <taxon>Candidatus Geothermincolales</taxon>
        <taxon>Candidatus Anoxymicrobiaceae</taxon>
        <taxon>Candidatus Anoxymicrobium</taxon>
    </lineage>
</organism>
<dbReference type="PANTHER" id="PTHR37946:SF1">
    <property type="entry name" value="SLL1969 PROTEIN"/>
    <property type="match status" value="1"/>
</dbReference>
<dbReference type="InterPro" id="IPR029058">
    <property type="entry name" value="AB_hydrolase_fold"/>
</dbReference>
<name>A0A2N3G4M2_9ACTN</name>
<reference evidence="2 3" key="1">
    <citation type="journal article" date="2017" name="ISME J.">
        <title>Potential for microbial H2 and metal transformations associated with novel bacteria and archaea in deep terrestrial subsurface sediments.</title>
        <authorList>
            <person name="Hernsdorf A.W."/>
            <person name="Amano Y."/>
            <person name="Miyakawa K."/>
            <person name="Ise K."/>
            <person name="Suzuki Y."/>
            <person name="Anantharaman K."/>
            <person name="Probst A."/>
            <person name="Burstein D."/>
            <person name="Thomas B.C."/>
            <person name="Banfield J.F."/>
        </authorList>
    </citation>
    <scope>NUCLEOTIDE SEQUENCE [LARGE SCALE GENOMIC DNA]</scope>
    <source>
        <strain evidence="2">HGW-Actinobacteria-3</strain>
    </source>
</reference>
<dbReference type="Gene3D" id="3.40.50.1820">
    <property type="entry name" value="alpha/beta hydrolase"/>
    <property type="match status" value="1"/>
</dbReference>
<evidence type="ECO:0000313" key="2">
    <source>
        <dbReference type="EMBL" id="PKQ27562.1"/>
    </source>
</evidence>
<comment type="caution">
    <text evidence="2">The sequence shown here is derived from an EMBL/GenBank/DDBJ whole genome shotgun (WGS) entry which is preliminary data.</text>
</comment>
<dbReference type="SUPFAM" id="SSF53474">
    <property type="entry name" value="alpha/beta-Hydrolases"/>
    <property type="match status" value="1"/>
</dbReference>
<dbReference type="EMBL" id="PHEX01000078">
    <property type="protein sequence ID" value="PKQ27562.1"/>
    <property type="molecule type" value="Genomic_DNA"/>
</dbReference>
<protein>
    <recommendedName>
        <fullName evidence="1">AB hydrolase-1 domain-containing protein</fullName>
    </recommendedName>
</protein>
<sequence>MVRGSKKRTGKHDDGYQLEQDLEDEINLTEKAHRFAGLERFPIIYVPGYGAPPFHGLYLRSRLEVEGFDVYEADLPRLQTGDVIKSAAALAVEVQRTRYRFDAEKVNLVGHSLGGIIARYYLQKLGGWKYVHRAVYLGTPHKGVYWAVFGLATKAGRQLLPNSDLLQELNNDPSRCKNIKCLSVISNFDEMVVPHNSGILDCGYNKIVNWPIGHWGMVFSNKAIAWIVDFFDGLFDIREDFVGVNEKRDISGNGELCHEPGKRLIQKVN</sequence>
<dbReference type="PANTHER" id="PTHR37946">
    <property type="entry name" value="SLL1969 PROTEIN"/>
    <property type="match status" value="1"/>
</dbReference>
<dbReference type="InterPro" id="IPR000073">
    <property type="entry name" value="AB_hydrolase_1"/>
</dbReference>
<dbReference type="Proteomes" id="UP000233654">
    <property type="component" value="Unassembled WGS sequence"/>
</dbReference>
<proteinExistence type="predicted"/>